<dbReference type="Gene3D" id="1.10.10.60">
    <property type="entry name" value="Homeodomain-like"/>
    <property type="match status" value="1"/>
</dbReference>
<proteinExistence type="predicted"/>
<evidence type="ECO:0000256" key="1">
    <source>
        <dbReference type="ARBA" id="ARBA00023015"/>
    </source>
</evidence>
<evidence type="ECO:0000313" key="6">
    <source>
        <dbReference type="Proteomes" id="UP000223913"/>
    </source>
</evidence>
<keyword evidence="6" id="KW-1185">Reference proteome</keyword>
<dbReference type="OrthoDB" id="655946at2"/>
<keyword evidence="1" id="KW-0805">Transcription regulation</keyword>
<evidence type="ECO:0000256" key="3">
    <source>
        <dbReference type="ARBA" id="ARBA00023163"/>
    </source>
</evidence>
<dbReference type="PROSITE" id="PS01124">
    <property type="entry name" value="HTH_ARAC_FAMILY_2"/>
    <property type="match status" value="1"/>
</dbReference>
<dbReference type="InterPro" id="IPR046532">
    <property type="entry name" value="DUF6597"/>
</dbReference>
<evidence type="ECO:0000256" key="2">
    <source>
        <dbReference type="ARBA" id="ARBA00023125"/>
    </source>
</evidence>
<dbReference type="EMBL" id="PDUD01000025">
    <property type="protein sequence ID" value="PHN04409.1"/>
    <property type="molecule type" value="Genomic_DNA"/>
</dbReference>
<dbReference type="PANTHER" id="PTHR46796:SF13">
    <property type="entry name" value="HTH-TYPE TRANSCRIPTIONAL ACTIVATOR RHAS"/>
    <property type="match status" value="1"/>
</dbReference>
<dbReference type="PANTHER" id="PTHR46796">
    <property type="entry name" value="HTH-TYPE TRANSCRIPTIONAL ACTIVATOR RHAS-RELATED"/>
    <property type="match status" value="1"/>
</dbReference>
<sequence>MAVMQYRTYPPDPRLSPYIENYWSLGLHEEQPGDLESCIVPDGNTSLMFIRHPLRRRSVARDSTDRYSDRCLLVGQKTQPVFYSFPAGQWVQTYGVRFRPLGLAAFLGIAQSELRDQIVDAIDLFGNTICHLSNQLQSARTPDGKVGYLNRFFLKQLRIITPQFRLVDQLTGQIFKQKGQLKMADLQEISRVSYRQMDRLFRSYLGLSPKAYARIVRFNHCVFLYRRHHFTRLTDLAYEGGYFDQMHFIKEVKYFTHETPGQYLAHAGRMAPAFDELLTRRFEVKKSQTSDFYYFS</sequence>
<keyword evidence="3" id="KW-0804">Transcription</keyword>
<comment type="caution">
    <text evidence="5">The sequence shown here is derived from an EMBL/GenBank/DDBJ whole genome shotgun (WGS) entry which is preliminary data.</text>
</comment>
<dbReference type="Proteomes" id="UP000223913">
    <property type="component" value="Unassembled WGS sequence"/>
</dbReference>
<protein>
    <recommendedName>
        <fullName evidence="4">HTH araC/xylS-type domain-containing protein</fullName>
    </recommendedName>
</protein>
<evidence type="ECO:0000313" key="5">
    <source>
        <dbReference type="EMBL" id="PHN04409.1"/>
    </source>
</evidence>
<evidence type="ECO:0000259" key="4">
    <source>
        <dbReference type="PROSITE" id="PS01124"/>
    </source>
</evidence>
<accession>A0A2D0N8D0</accession>
<reference evidence="5 6" key="1">
    <citation type="submission" date="2017-10" db="EMBL/GenBank/DDBJ databases">
        <title>The draft genome sequence of Lewinella nigricans NBRC 102662.</title>
        <authorList>
            <person name="Wang K."/>
        </authorList>
    </citation>
    <scope>NUCLEOTIDE SEQUENCE [LARGE SCALE GENOMIC DNA]</scope>
    <source>
        <strain evidence="5 6">NBRC 102662</strain>
    </source>
</reference>
<dbReference type="GO" id="GO:0043565">
    <property type="term" value="F:sequence-specific DNA binding"/>
    <property type="evidence" value="ECO:0007669"/>
    <property type="project" value="InterPro"/>
</dbReference>
<dbReference type="Pfam" id="PF20240">
    <property type="entry name" value="DUF6597"/>
    <property type="match status" value="1"/>
</dbReference>
<dbReference type="GO" id="GO:0003700">
    <property type="term" value="F:DNA-binding transcription factor activity"/>
    <property type="evidence" value="ECO:0007669"/>
    <property type="project" value="InterPro"/>
</dbReference>
<dbReference type="InterPro" id="IPR050204">
    <property type="entry name" value="AraC_XylS_family_regulators"/>
</dbReference>
<dbReference type="AlphaFoldDB" id="A0A2D0N8D0"/>
<keyword evidence="2" id="KW-0238">DNA-binding</keyword>
<name>A0A2D0N8D0_FLAN2</name>
<organism evidence="5 6">
    <name type="scientific">Flavilitoribacter nigricans (strain ATCC 23147 / DSM 23189 / NBRC 102662 / NCIMB 1420 / SS-2)</name>
    <name type="common">Lewinella nigricans</name>
    <dbReference type="NCBI Taxonomy" id="1122177"/>
    <lineage>
        <taxon>Bacteria</taxon>
        <taxon>Pseudomonadati</taxon>
        <taxon>Bacteroidota</taxon>
        <taxon>Saprospiria</taxon>
        <taxon>Saprospirales</taxon>
        <taxon>Lewinellaceae</taxon>
        <taxon>Flavilitoribacter</taxon>
    </lineage>
</organism>
<dbReference type="InterPro" id="IPR018060">
    <property type="entry name" value="HTH_AraC"/>
</dbReference>
<dbReference type="SMART" id="SM00342">
    <property type="entry name" value="HTH_ARAC"/>
    <property type="match status" value="1"/>
</dbReference>
<gene>
    <name evidence="5" type="ORF">CRP01_20585</name>
</gene>
<dbReference type="Pfam" id="PF12833">
    <property type="entry name" value="HTH_18"/>
    <property type="match status" value="1"/>
</dbReference>
<feature type="domain" description="HTH araC/xylS-type" evidence="4">
    <location>
        <begin position="164"/>
        <end position="266"/>
    </location>
</feature>